<protein>
    <submittedName>
        <fullName evidence="12">Putative 6-phosphofructokinase</fullName>
    </submittedName>
</protein>
<dbReference type="PRINTS" id="PR00476">
    <property type="entry name" value="PHFRCTKINASE"/>
</dbReference>
<dbReference type="STRING" id="29170.A0A368H9Q1"/>
<dbReference type="Gene3D" id="3.40.50.460">
    <property type="entry name" value="Phosphofructokinase domain"/>
    <property type="match status" value="2"/>
</dbReference>
<dbReference type="PANTHER" id="PTHR13697">
    <property type="entry name" value="PHOSPHOFRUCTOKINASE"/>
    <property type="match status" value="1"/>
</dbReference>
<dbReference type="GO" id="GO:0005524">
    <property type="term" value="F:ATP binding"/>
    <property type="evidence" value="ECO:0007669"/>
    <property type="project" value="InterPro"/>
</dbReference>
<organism evidence="12 13">
    <name type="scientific">Ancylostoma caninum</name>
    <name type="common">Dog hookworm</name>
    <dbReference type="NCBI Taxonomy" id="29170"/>
    <lineage>
        <taxon>Eukaryota</taxon>
        <taxon>Metazoa</taxon>
        <taxon>Ecdysozoa</taxon>
        <taxon>Nematoda</taxon>
        <taxon>Chromadorea</taxon>
        <taxon>Rhabditida</taxon>
        <taxon>Rhabditina</taxon>
        <taxon>Rhabditomorpha</taxon>
        <taxon>Strongyloidea</taxon>
        <taxon>Ancylostomatidae</taxon>
        <taxon>Ancylostomatinae</taxon>
        <taxon>Ancylostoma</taxon>
    </lineage>
</organism>
<keyword evidence="9" id="KW-0324">Glycolysis</keyword>
<evidence type="ECO:0000259" key="11">
    <source>
        <dbReference type="Pfam" id="PF00365"/>
    </source>
</evidence>
<dbReference type="GO" id="GO:0005945">
    <property type="term" value="C:6-phosphofructokinase complex"/>
    <property type="evidence" value="ECO:0007669"/>
    <property type="project" value="TreeGrafter"/>
</dbReference>
<evidence type="ECO:0000256" key="5">
    <source>
        <dbReference type="ARBA" id="ARBA00022679"/>
    </source>
</evidence>
<evidence type="ECO:0000313" key="12">
    <source>
        <dbReference type="EMBL" id="RCN52037.1"/>
    </source>
</evidence>
<feature type="domain" description="Phosphofructokinase" evidence="11">
    <location>
        <begin position="1"/>
        <end position="313"/>
    </location>
</feature>
<dbReference type="SUPFAM" id="SSF53784">
    <property type="entry name" value="Phosphofructokinase"/>
    <property type="match status" value="2"/>
</dbReference>
<keyword evidence="5" id="KW-0808">Transferase</keyword>
<dbReference type="OrthoDB" id="537915at2759"/>
<dbReference type="GO" id="GO:0016208">
    <property type="term" value="F:AMP binding"/>
    <property type="evidence" value="ECO:0007669"/>
    <property type="project" value="TreeGrafter"/>
</dbReference>
<dbReference type="PANTHER" id="PTHR13697:SF8">
    <property type="entry name" value="ATP-DEPENDENT 6-PHOSPHOFRUCTOKINASE 2"/>
    <property type="match status" value="1"/>
</dbReference>
<dbReference type="GO" id="GO:0070095">
    <property type="term" value="F:fructose-6-phosphate binding"/>
    <property type="evidence" value="ECO:0007669"/>
    <property type="project" value="TreeGrafter"/>
</dbReference>
<evidence type="ECO:0000256" key="9">
    <source>
        <dbReference type="ARBA" id="ARBA00023152"/>
    </source>
</evidence>
<comment type="cofactor">
    <cofactor evidence="1">
        <name>Mg(2+)</name>
        <dbReference type="ChEBI" id="CHEBI:18420"/>
    </cofactor>
</comment>
<evidence type="ECO:0000256" key="7">
    <source>
        <dbReference type="ARBA" id="ARBA00022777"/>
    </source>
</evidence>
<name>A0A368H9Q1_ANCCA</name>
<dbReference type="UniPathway" id="UPA00109">
    <property type="reaction ID" value="UER00182"/>
</dbReference>
<evidence type="ECO:0000256" key="2">
    <source>
        <dbReference type="ARBA" id="ARBA00004679"/>
    </source>
</evidence>
<keyword evidence="13" id="KW-1185">Reference proteome</keyword>
<dbReference type="Gene3D" id="3.40.50.450">
    <property type="match status" value="2"/>
</dbReference>
<reference evidence="12 13" key="1">
    <citation type="submission" date="2014-10" db="EMBL/GenBank/DDBJ databases">
        <title>Draft genome of the hookworm Ancylostoma caninum.</title>
        <authorList>
            <person name="Mitreva M."/>
        </authorList>
    </citation>
    <scope>NUCLEOTIDE SEQUENCE [LARGE SCALE GENOMIC DNA]</scope>
    <source>
        <strain evidence="12 13">Baltimore</strain>
    </source>
</reference>
<dbReference type="InterPro" id="IPR000023">
    <property type="entry name" value="Phosphofructokinase_dom"/>
</dbReference>
<evidence type="ECO:0000256" key="6">
    <source>
        <dbReference type="ARBA" id="ARBA00022723"/>
    </source>
</evidence>
<dbReference type="GO" id="GO:0042802">
    <property type="term" value="F:identical protein binding"/>
    <property type="evidence" value="ECO:0007669"/>
    <property type="project" value="TreeGrafter"/>
</dbReference>
<dbReference type="EMBL" id="JOJR01000009">
    <property type="protein sequence ID" value="RCN52037.1"/>
    <property type="molecule type" value="Genomic_DNA"/>
</dbReference>
<dbReference type="GO" id="GO:0003872">
    <property type="term" value="F:6-phosphofructokinase activity"/>
    <property type="evidence" value="ECO:0007669"/>
    <property type="project" value="UniProtKB-EC"/>
</dbReference>
<dbReference type="Proteomes" id="UP000252519">
    <property type="component" value="Unassembled WGS sequence"/>
</dbReference>
<dbReference type="GO" id="GO:0006002">
    <property type="term" value="P:fructose 6-phosphate metabolic process"/>
    <property type="evidence" value="ECO:0007669"/>
    <property type="project" value="InterPro"/>
</dbReference>
<sequence length="786" mass="87079">MNSAIRSIVRYGLRKNCRIFFVHEGYEGLITNKVDEATWESVSNIIHKGGTMIGASRSEGFRKREERKQAAITLHTHKIYYLVCIGGDGALTGISIFRDEWEGLTQELFKEGKLIGMAEFFHLDSISSAFKGKITQEQAEMGKHLYVVGIAGTIDNDFIGTDRTIGFDSAMARVIECVDALAATADSLQRTFVVEVMSKDCGSLALTAAIALEADFVFIPEVPPSQDWPDVLCSHLQRKRNVGSRLHIIIVSEGAADADKKPITADDIRKIIEDKLKYDVRVARLGYIQRGGRPSFLDRLLGCRMGSEAINALLRSKPAAPQVLCLKGHVIVKLPLSKVISHTRRVREERRKGSYGEAVDIRGRNFRQKTDFVQLIAEPPNFFFGVSKNFGVIHVGSPAAGMNGVTHAFVRIANHSKFNVYGIEGSWEGLMEGRFRELNWGNVAGWMSRGGSELGSKRQLPTDVERIAEALNDQNIEGLLIVGGFEAFHSAKILQDARNSYAALNIPIIVIPCSIANNVPGTCNAIGTDTALNEICRQVDNIQQGARGSGKGVEIIEVMGERCGFLAAMTALATGADKVLTFQQEFTEKDLLKMVKDACFKAERGLGLYKIVRSEGASDTITCDYLRSIFDKFTTRVDVLSHAQEGGPPSAFDRQMGLRKAIYAFQGFMDPKKMGESDCCVLGVTYATFRSPNSLTPQVDINPEAIVDHETLREYQTAYIYLRLSIHQQVLLPGLVGRTLKFTAVSELVKEVCFEHRLPLKQWWMPLIPLVTELSDCRELVNVRND</sequence>
<proteinExistence type="predicted"/>
<gene>
    <name evidence="12" type="ORF">ANCCAN_01825</name>
</gene>
<evidence type="ECO:0000256" key="8">
    <source>
        <dbReference type="ARBA" id="ARBA00022842"/>
    </source>
</evidence>
<evidence type="ECO:0000313" key="13">
    <source>
        <dbReference type="Proteomes" id="UP000252519"/>
    </source>
</evidence>
<dbReference type="GO" id="GO:0048029">
    <property type="term" value="F:monosaccharide binding"/>
    <property type="evidence" value="ECO:0007669"/>
    <property type="project" value="TreeGrafter"/>
</dbReference>
<keyword evidence="8" id="KW-0460">Magnesium</keyword>
<evidence type="ECO:0000256" key="10">
    <source>
        <dbReference type="ARBA" id="ARBA00048070"/>
    </source>
</evidence>
<dbReference type="AlphaFoldDB" id="A0A368H9Q1"/>
<keyword evidence="3" id="KW-0963">Cytoplasm</keyword>
<dbReference type="InterPro" id="IPR022953">
    <property type="entry name" value="ATP_PFK"/>
</dbReference>
<evidence type="ECO:0000256" key="3">
    <source>
        <dbReference type="ARBA" id="ARBA00022490"/>
    </source>
</evidence>
<keyword evidence="6" id="KW-0479">Metal-binding</keyword>
<dbReference type="InterPro" id="IPR035966">
    <property type="entry name" value="PKF_sf"/>
</dbReference>
<comment type="catalytic activity">
    <reaction evidence="10">
        <text>beta-D-fructose 6-phosphate + ATP = beta-D-fructose 1,6-bisphosphate + ADP + H(+)</text>
        <dbReference type="Rhea" id="RHEA:16109"/>
        <dbReference type="ChEBI" id="CHEBI:15378"/>
        <dbReference type="ChEBI" id="CHEBI:30616"/>
        <dbReference type="ChEBI" id="CHEBI:32966"/>
        <dbReference type="ChEBI" id="CHEBI:57634"/>
        <dbReference type="ChEBI" id="CHEBI:456216"/>
        <dbReference type="EC" id="2.7.1.11"/>
    </reaction>
</comment>
<accession>A0A368H9Q1</accession>
<feature type="domain" description="Phosphofructokinase" evidence="11">
    <location>
        <begin position="390"/>
        <end position="666"/>
    </location>
</feature>
<evidence type="ECO:0000256" key="4">
    <source>
        <dbReference type="ARBA" id="ARBA00022533"/>
    </source>
</evidence>
<evidence type="ECO:0000256" key="1">
    <source>
        <dbReference type="ARBA" id="ARBA00001946"/>
    </source>
</evidence>
<comment type="caution">
    <text evidence="12">The sequence shown here is derived from an EMBL/GenBank/DDBJ whole genome shotgun (WGS) entry which is preliminary data.</text>
</comment>
<dbReference type="NCBIfam" id="TIGR02478">
    <property type="entry name" value="6PF1K_euk"/>
    <property type="match status" value="1"/>
</dbReference>
<dbReference type="GO" id="GO:0030388">
    <property type="term" value="P:fructose 1,6-bisphosphate metabolic process"/>
    <property type="evidence" value="ECO:0007669"/>
    <property type="project" value="TreeGrafter"/>
</dbReference>
<dbReference type="GO" id="GO:0046872">
    <property type="term" value="F:metal ion binding"/>
    <property type="evidence" value="ECO:0007669"/>
    <property type="project" value="UniProtKB-KW"/>
</dbReference>
<keyword evidence="7 12" id="KW-0418">Kinase</keyword>
<dbReference type="InterPro" id="IPR009161">
    <property type="entry name" value="6-Pfructokinase_euk"/>
</dbReference>
<keyword evidence="4" id="KW-0021">Allosteric enzyme</keyword>
<dbReference type="GO" id="GO:0061621">
    <property type="term" value="P:canonical glycolysis"/>
    <property type="evidence" value="ECO:0007669"/>
    <property type="project" value="TreeGrafter"/>
</dbReference>
<dbReference type="Pfam" id="PF00365">
    <property type="entry name" value="PFK"/>
    <property type="match status" value="2"/>
</dbReference>
<comment type="pathway">
    <text evidence="2">Carbohydrate degradation; glycolysis; D-glyceraldehyde 3-phosphate and glycerone phosphate from D-glucose: step 3/4.</text>
</comment>